<dbReference type="SMART" id="SM00448">
    <property type="entry name" value="REC"/>
    <property type="match status" value="1"/>
</dbReference>
<gene>
    <name evidence="6" type="ORF">JKG68_31410</name>
</gene>
<dbReference type="EMBL" id="JAEQMY010000201">
    <property type="protein sequence ID" value="MBL0408381.1"/>
    <property type="molecule type" value="Genomic_DNA"/>
</dbReference>
<comment type="caution">
    <text evidence="6">The sequence shown here is derived from an EMBL/GenBank/DDBJ whole genome shotgun (WGS) entry which is preliminary data.</text>
</comment>
<name>A0A936ZCL0_9HYPH</name>
<sequence>MNQASSALRVILADDHPVFLNGLRALLQTDPMFEIVAVCPDGKSALQAILESKPDLAILDVSMPGCTGVEVLAELSDRDLTTRVILLTASAGDGEIVEAVARGVYGLMLKDAAADTLLDCMRSVAVGRRWLPPDLVGAAVKREEDNRAKVSQLDNALTSREREIVTLVAEGQSNKEIARKLGLADGTVKIHLHRIYNKLGVSNRTSLTALALNYRKGPPDVS</sequence>
<evidence type="ECO:0000256" key="3">
    <source>
        <dbReference type="PROSITE-ProRule" id="PRU00169"/>
    </source>
</evidence>
<reference evidence="6" key="1">
    <citation type="submission" date="2021-01" db="EMBL/GenBank/DDBJ databases">
        <title>Microvirga sp.</title>
        <authorList>
            <person name="Kim M.K."/>
        </authorList>
    </citation>
    <scope>NUCLEOTIDE SEQUENCE</scope>
    <source>
        <strain evidence="6">5420S-16</strain>
    </source>
</reference>
<dbReference type="GO" id="GO:0000160">
    <property type="term" value="P:phosphorelay signal transduction system"/>
    <property type="evidence" value="ECO:0007669"/>
    <property type="project" value="InterPro"/>
</dbReference>
<dbReference type="Gene3D" id="3.40.50.2300">
    <property type="match status" value="1"/>
</dbReference>
<evidence type="ECO:0000256" key="1">
    <source>
        <dbReference type="ARBA" id="ARBA00022553"/>
    </source>
</evidence>
<keyword evidence="2" id="KW-0238">DNA-binding</keyword>
<dbReference type="Pfam" id="PF00072">
    <property type="entry name" value="Response_reg"/>
    <property type="match status" value="1"/>
</dbReference>
<dbReference type="SUPFAM" id="SSF52172">
    <property type="entry name" value="CheY-like"/>
    <property type="match status" value="1"/>
</dbReference>
<dbReference type="PANTHER" id="PTHR43214">
    <property type="entry name" value="TWO-COMPONENT RESPONSE REGULATOR"/>
    <property type="match status" value="1"/>
</dbReference>
<evidence type="ECO:0000259" key="4">
    <source>
        <dbReference type="PROSITE" id="PS50043"/>
    </source>
</evidence>
<dbReference type="AlphaFoldDB" id="A0A936ZCL0"/>
<feature type="domain" description="HTH luxR-type" evidence="4">
    <location>
        <begin position="150"/>
        <end position="215"/>
    </location>
</feature>
<dbReference type="CDD" id="cd17535">
    <property type="entry name" value="REC_NarL-like"/>
    <property type="match status" value="1"/>
</dbReference>
<evidence type="ECO:0000313" key="7">
    <source>
        <dbReference type="Proteomes" id="UP000605848"/>
    </source>
</evidence>
<dbReference type="GO" id="GO:0003677">
    <property type="term" value="F:DNA binding"/>
    <property type="evidence" value="ECO:0007669"/>
    <property type="project" value="UniProtKB-KW"/>
</dbReference>
<organism evidence="6 7">
    <name type="scientific">Microvirga aerilata</name>
    <dbReference type="NCBI Taxonomy" id="670292"/>
    <lineage>
        <taxon>Bacteria</taxon>
        <taxon>Pseudomonadati</taxon>
        <taxon>Pseudomonadota</taxon>
        <taxon>Alphaproteobacteria</taxon>
        <taxon>Hyphomicrobiales</taxon>
        <taxon>Methylobacteriaceae</taxon>
        <taxon>Microvirga</taxon>
    </lineage>
</organism>
<dbReference type="InterPro" id="IPR011006">
    <property type="entry name" value="CheY-like_superfamily"/>
</dbReference>
<feature type="modified residue" description="4-aspartylphosphate" evidence="3">
    <location>
        <position position="60"/>
    </location>
</feature>
<dbReference type="InterPro" id="IPR016032">
    <property type="entry name" value="Sig_transdc_resp-reg_C-effctor"/>
</dbReference>
<dbReference type="InterPro" id="IPR058245">
    <property type="entry name" value="NreC/VraR/RcsB-like_REC"/>
</dbReference>
<dbReference type="Pfam" id="PF00196">
    <property type="entry name" value="GerE"/>
    <property type="match status" value="1"/>
</dbReference>
<dbReference type="GO" id="GO:0006355">
    <property type="term" value="P:regulation of DNA-templated transcription"/>
    <property type="evidence" value="ECO:0007669"/>
    <property type="project" value="InterPro"/>
</dbReference>
<dbReference type="PROSITE" id="PS00622">
    <property type="entry name" value="HTH_LUXR_1"/>
    <property type="match status" value="1"/>
</dbReference>
<dbReference type="PROSITE" id="PS50110">
    <property type="entry name" value="RESPONSE_REGULATORY"/>
    <property type="match status" value="1"/>
</dbReference>
<evidence type="ECO:0000259" key="5">
    <source>
        <dbReference type="PROSITE" id="PS50110"/>
    </source>
</evidence>
<dbReference type="PROSITE" id="PS50043">
    <property type="entry name" value="HTH_LUXR_2"/>
    <property type="match status" value="1"/>
</dbReference>
<protein>
    <submittedName>
        <fullName evidence="6">Response regulator transcription factor</fullName>
    </submittedName>
</protein>
<evidence type="ECO:0000313" key="6">
    <source>
        <dbReference type="EMBL" id="MBL0408381.1"/>
    </source>
</evidence>
<feature type="domain" description="Response regulatory" evidence="5">
    <location>
        <begin position="9"/>
        <end position="125"/>
    </location>
</feature>
<dbReference type="InterPro" id="IPR001789">
    <property type="entry name" value="Sig_transdc_resp-reg_receiver"/>
</dbReference>
<accession>A0A936ZCL0</accession>
<keyword evidence="7" id="KW-1185">Reference proteome</keyword>
<proteinExistence type="predicted"/>
<dbReference type="RefSeq" id="WP_202066262.1">
    <property type="nucleotide sequence ID" value="NZ_JAEQMY010000201.1"/>
</dbReference>
<keyword evidence="1 3" id="KW-0597">Phosphoprotein</keyword>
<evidence type="ECO:0000256" key="2">
    <source>
        <dbReference type="ARBA" id="ARBA00023125"/>
    </source>
</evidence>
<dbReference type="SUPFAM" id="SSF46894">
    <property type="entry name" value="C-terminal effector domain of the bipartite response regulators"/>
    <property type="match status" value="1"/>
</dbReference>
<dbReference type="InterPro" id="IPR039420">
    <property type="entry name" value="WalR-like"/>
</dbReference>
<dbReference type="Proteomes" id="UP000605848">
    <property type="component" value="Unassembled WGS sequence"/>
</dbReference>
<dbReference type="CDD" id="cd06170">
    <property type="entry name" value="LuxR_C_like"/>
    <property type="match status" value="1"/>
</dbReference>
<dbReference type="InterPro" id="IPR000792">
    <property type="entry name" value="Tscrpt_reg_LuxR_C"/>
</dbReference>
<dbReference type="PRINTS" id="PR00038">
    <property type="entry name" value="HTHLUXR"/>
</dbReference>
<dbReference type="SMART" id="SM00421">
    <property type="entry name" value="HTH_LUXR"/>
    <property type="match status" value="1"/>
</dbReference>